<dbReference type="SUPFAM" id="SSF46689">
    <property type="entry name" value="Homeodomain-like"/>
    <property type="match status" value="1"/>
</dbReference>
<dbReference type="AlphaFoldDB" id="A0A1B7M313"/>
<reference evidence="6 7" key="1">
    <citation type="submission" date="2016-04" db="EMBL/GenBank/DDBJ databases">
        <title>First whole genome shotgun sequence of the bacterium Enteractinococcus sp. strain UASWS1574.</title>
        <authorList>
            <person name="Crovadore J."/>
            <person name="Chablais R."/>
            <person name="Lefort F."/>
        </authorList>
    </citation>
    <scope>NUCLEOTIDE SEQUENCE [LARGE SCALE GENOMIC DNA]</scope>
    <source>
        <strain evidence="6 7">UASWS1574</strain>
    </source>
</reference>
<proteinExistence type="predicted"/>
<dbReference type="EMBL" id="LXEY01000006">
    <property type="protein sequence ID" value="OAV62972.1"/>
    <property type="molecule type" value="Genomic_DNA"/>
</dbReference>
<dbReference type="PANTHER" id="PTHR30055:SF146">
    <property type="entry name" value="HTH-TYPE TRANSCRIPTIONAL DUAL REGULATOR CECR"/>
    <property type="match status" value="1"/>
</dbReference>
<keyword evidence="7" id="KW-1185">Reference proteome</keyword>
<dbReference type="Pfam" id="PF21943">
    <property type="entry name" value="TetR_C_46"/>
    <property type="match status" value="1"/>
</dbReference>
<evidence type="ECO:0000256" key="3">
    <source>
        <dbReference type="ARBA" id="ARBA00023163"/>
    </source>
</evidence>
<evidence type="ECO:0000256" key="4">
    <source>
        <dbReference type="PROSITE-ProRule" id="PRU00335"/>
    </source>
</evidence>
<comment type="caution">
    <text evidence="6">The sequence shown here is derived from an EMBL/GenBank/DDBJ whole genome shotgun (WGS) entry which is preliminary data.</text>
</comment>
<dbReference type="PRINTS" id="PR00455">
    <property type="entry name" value="HTHTETR"/>
</dbReference>
<name>A0A1B7M313_9MICC</name>
<dbReference type="PANTHER" id="PTHR30055">
    <property type="entry name" value="HTH-TYPE TRANSCRIPTIONAL REGULATOR RUTR"/>
    <property type="match status" value="1"/>
</dbReference>
<evidence type="ECO:0000256" key="2">
    <source>
        <dbReference type="ARBA" id="ARBA00023125"/>
    </source>
</evidence>
<evidence type="ECO:0000259" key="5">
    <source>
        <dbReference type="PROSITE" id="PS50977"/>
    </source>
</evidence>
<keyword evidence="2 4" id="KW-0238">DNA-binding</keyword>
<evidence type="ECO:0000313" key="6">
    <source>
        <dbReference type="EMBL" id="OAV62972.1"/>
    </source>
</evidence>
<organism evidence="6 7">
    <name type="scientific">Enteractinococcus helveticum</name>
    <dbReference type="NCBI Taxonomy" id="1837282"/>
    <lineage>
        <taxon>Bacteria</taxon>
        <taxon>Bacillati</taxon>
        <taxon>Actinomycetota</taxon>
        <taxon>Actinomycetes</taxon>
        <taxon>Micrococcales</taxon>
        <taxon>Micrococcaceae</taxon>
    </lineage>
</organism>
<dbReference type="Pfam" id="PF00440">
    <property type="entry name" value="TetR_N"/>
    <property type="match status" value="1"/>
</dbReference>
<gene>
    <name evidence="6" type="ORF">A6F49_04010</name>
</gene>
<dbReference type="Gene3D" id="1.10.357.10">
    <property type="entry name" value="Tetracycline Repressor, domain 2"/>
    <property type="match status" value="1"/>
</dbReference>
<protein>
    <recommendedName>
        <fullName evidence="5">HTH tetR-type domain-containing protein</fullName>
    </recommendedName>
</protein>
<feature type="DNA-binding region" description="H-T-H motif" evidence="4">
    <location>
        <begin position="18"/>
        <end position="37"/>
    </location>
</feature>
<dbReference type="InterPro" id="IPR054129">
    <property type="entry name" value="DesT_TetR_C"/>
</dbReference>
<feature type="domain" description="HTH tetR-type" evidence="5">
    <location>
        <begin position="1"/>
        <end position="55"/>
    </location>
</feature>
<dbReference type="PROSITE" id="PS50977">
    <property type="entry name" value="HTH_TETR_2"/>
    <property type="match status" value="1"/>
</dbReference>
<dbReference type="GO" id="GO:0003700">
    <property type="term" value="F:DNA-binding transcription factor activity"/>
    <property type="evidence" value="ECO:0007669"/>
    <property type="project" value="TreeGrafter"/>
</dbReference>
<dbReference type="InterPro" id="IPR001647">
    <property type="entry name" value="HTH_TetR"/>
</dbReference>
<sequence length="182" mass="19771">MIEVAVDLLGSEPLTAFSMDEVAKRSGASRALLYHYFASKRELIRAVVAHESAALRTVLEGAELPEALDAYLAYADTHPHGYRLLHGGTLQADPEVAATIEQTRTQIERAVLTHLRIGKVIELDRLAVRGWTGSVIAICLEWGGNEHVSRGAVHALLMRTLPIPTRIDGARGTSRAGEETAK</sequence>
<evidence type="ECO:0000256" key="1">
    <source>
        <dbReference type="ARBA" id="ARBA00023015"/>
    </source>
</evidence>
<dbReference type="STRING" id="1837282.A6F49_04010"/>
<dbReference type="InterPro" id="IPR050109">
    <property type="entry name" value="HTH-type_TetR-like_transc_reg"/>
</dbReference>
<dbReference type="InterPro" id="IPR009057">
    <property type="entry name" value="Homeodomain-like_sf"/>
</dbReference>
<keyword evidence="1" id="KW-0805">Transcription regulation</keyword>
<accession>A0A1B7M313</accession>
<dbReference type="GO" id="GO:0000976">
    <property type="term" value="F:transcription cis-regulatory region binding"/>
    <property type="evidence" value="ECO:0007669"/>
    <property type="project" value="TreeGrafter"/>
</dbReference>
<dbReference type="Proteomes" id="UP000078292">
    <property type="component" value="Unassembled WGS sequence"/>
</dbReference>
<keyword evidence="3" id="KW-0804">Transcription</keyword>
<evidence type="ECO:0000313" key="7">
    <source>
        <dbReference type="Proteomes" id="UP000078292"/>
    </source>
</evidence>